<reference evidence="2" key="1">
    <citation type="journal article" date="2023" name="G3 (Bethesda)">
        <title>Genome assembly and association tests identify interacting loci associated with vigor, precocity, and sex in interspecific pistachio rootstocks.</title>
        <authorList>
            <person name="Palmer W."/>
            <person name="Jacygrad E."/>
            <person name="Sagayaradj S."/>
            <person name="Cavanaugh K."/>
            <person name="Han R."/>
            <person name="Bertier L."/>
            <person name="Beede B."/>
            <person name="Kafkas S."/>
            <person name="Golino D."/>
            <person name="Preece J."/>
            <person name="Michelmore R."/>
        </authorList>
    </citation>
    <scope>NUCLEOTIDE SEQUENCE [LARGE SCALE GENOMIC DNA]</scope>
</reference>
<protein>
    <submittedName>
        <fullName evidence="1">Uncharacterized protein</fullName>
    </submittedName>
</protein>
<evidence type="ECO:0000313" key="2">
    <source>
        <dbReference type="Proteomes" id="UP001164250"/>
    </source>
</evidence>
<gene>
    <name evidence="1" type="ORF">Patl1_27987</name>
</gene>
<dbReference type="Proteomes" id="UP001164250">
    <property type="component" value="Chromosome 5"/>
</dbReference>
<evidence type="ECO:0000313" key="1">
    <source>
        <dbReference type="EMBL" id="KAJ0097695.1"/>
    </source>
</evidence>
<accession>A0ACC1BF97</accession>
<keyword evidence="2" id="KW-1185">Reference proteome</keyword>
<dbReference type="EMBL" id="CM047901">
    <property type="protein sequence ID" value="KAJ0097695.1"/>
    <property type="molecule type" value="Genomic_DNA"/>
</dbReference>
<proteinExistence type="predicted"/>
<organism evidence="1 2">
    <name type="scientific">Pistacia atlantica</name>
    <dbReference type="NCBI Taxonomy" id="434234"/>
    <lineage>
        <taxon>Eukaryota</taxon>
        <taxon>Viridiplantae</taxon>
        <taxon>Streptophyta</taxon>
        <taxon>Embryophyta</taxon>
        <taxon>Tracheophyta</taxon>
        <taxon>Spermatophyta</taxon>
        <taxon>Magnoliopsida</taxon>
        <taxon>eudicotyledons</taxon>
        <taxon>Gunneridae</taxon>
        <taxon>Pentapetalae</taxon>
        <taxon>rosids</taxon>
        <taxon>malvids</taxon>
        <taxon>Sapindales</taxon>
        <taxon>Anacardiaceae</taxon>
        <taxon>Pistacia</taxon>
    </lineage>
</organism>
<comment type="caution">
    <text evidence="1">The sequence shown here is derived from an EMBL/GenBank/DDBJ whole genome shotgun (WGS) entry which is preliminary data.</text>
</comment>
<name>A0ACC1BF97_9ROSI</name>
<sequence length="48" mass="5032">MQFAKPGLPSSSFLSPPGSRAHTKLKKMNVILEASPSSLCSLKLSSTA</sequence>